<sequence>MPEWVLIDFIPAVLSLISFLVFVPQCYLKNRS</sequence>
<protein>
    <submittedName>
        <fullName evidence="2">Uncharacterized protein</fullName>
    </submittedName>
</protein>
<evidence type="ECO:0000256" key="1">
    <source>
        <dbReference type="SAM" id="Phobius"/>
    </source>
</evidence>
<keyword evidence="1" id="KW-0812">Transmembrane</keyword>
<comment type="caution">
    <text evidence="2">The sequence shown here is derived from an EMBL/GenBank/DDBJ whole genome shotgun (WGS) entry which is preliminary data.</text>
</comment>
<dbReference type="Proteomes" id="UP000252792">
    <property type="component" value="Unassembled WGS sequence"/>
</dbReference>
<gene>
    <name evidence="2" type="ORF">DFP80_11417</name>
</gene>
<name>A0A366J0E6_9GAMM</name>
<accession>A0A366J0E6</accession>
<keyword evidence="3" id="KW-1185">Reference proteome</keyword>
<feature type="transmembrane region" description="Helical" evidence="1">
    <location>
        <begin position="6"/>
        <end position="28"/>
    </location>
</feature>
<keyword evidence="1" id="KW-1133">Transmembrane helix</keyword>
<keyword evidence="1" id="KW-0472">Membrane</keyword>
<evidence type="ECO:0000313" key="2">
    <source>
        <dbReference type="EMBL" id="RBP79428.1"/>
    </source>
</evidence>
<evidence type="ECO:0000313" key="3">
    <source>
        <dbReference type="Proteomes" id="UP000252792"/>
    </source>
</evidence>
<reference evidence="2 3" key="1">
    <citation type="submission" date="2018-06" db="EMBL/GenBank/DDBJ databases">
        <title>Genomic Encyclopedia of Type Strains, Phase III (KMG-III): the genomes of soil and plant-associated and newly described type strains.</title>
        <authorList>
            <person name="Whitman W."/>
        </authorList>
    </citation>
    <scope>NUCLEOTIDE SEQUENCE [LARGE SCALE GENOMIC DNA]</scope>
    <source>
        <strain evidence="2 3">CECT 7377</strain>
    </source>
</reference>
<organism evidence="2 3">
    <name type="scientific">Marinomonas rhizomae</name>
    <dbReference type="NCBI Taxonomy" id="491948"/>
    <lineage>
        <taxon>Bacteria</taxon>
        <taxon>Pseudomonadati</taxon>
        <taxon>Pseudomonadota</taxon>
        <taxon>Gammaproteobacteria</taxon>
        <taxon>Oceanospirillales</taxon>
        <taxon>Oceanospirillaceae</taxon>
        <taxon>Marinomonas</taxon>
    </lineage>
</organism>
<proteinExistence type="predicted"/>
<dbReference type="EMBL" id="QNSE01000014">
    <property type="protein sequence ID" value="RBP79428.1"/>
    <property type="molecule type" value="Genomic_DNA"/>
</dbReference>
<dbReference type="AlphaFoldDB" id="A0A366J0E6"/>